<evidence type="ECO:0000313" key="2">
    <source>
        <dbReference type="EMBL" id="TNN53273.1"/>
    </source>
</evidence>
<gene>
    <name evidence="2" type="ORF">EYF80_036507</name>
</gene>
<feature type="region of interest" description="Disordered" evidence="1">
    <location>
        <begin position="20"/>
        <end position="48"/>
    </location>
</feature>
<comment type="caution">
    <text evidence="2">The sequence shown here is derived from an EMBL/GenBank/DDBJ whole genome shotgun (WGS) entry which is preliminary data.</text>
</comment>
<dbReference type="EMBL" id="SRLO01000520">
    <property type="protein sequence ID" value="TNN53273.1"/>
    <property type="molecule type" value="Genomic_DNA"/>
</dbReference>
<feature type="compositionally biased region" description="Polar residues" evidence="1">
    <location>
        <begin position="34"/>
        <end position="45"/>
    </location>
</feature>
<organism evidence="2 3">
    <name type="scientific">Liparis tanakae</name>
    <name type="common">Tanaka's snailfish</name>
    <dbReference type="NCBI Taxonomy" id="230148"/>
    <lineage>
        <taxon>Eukaryota</taxon>
        <taxon>Metazoa</taxon>
        <taxon>Chordata</taxon>
        <taxon>Craniata</taxon>
        <taxon>Vertebrata</taxon>
        <taxon>Euteleostomi</taxon>
        <taxon>Actinopterygii</taxon>
        <taxon>Neopterygii</taxon>
        <taxon>Teleostei</taxon>
        <taxon>Neoteleostei</taxon>
        <taxon>Acanthomorphata</taxon>
        <taxon>Eupercaria</taxon>
        <taxon>Perciformes</taxon>
        <taxon>Cottioidei</taxon>
        <taxon>Cottales</taxon>
        <taxon>Liparidae</taxon>
        <taxon>Liparis</taxon>
    </lineage>
</organism>
<dbReference type="AlphaFoldDB" id="A0A4Z2GK96"/>
<evidence type="ECO:0000313" key="3">
    <source>
        <dbReference type="Proteomes" id="UP000314294"/>
    </source>
</evidence>
<accession>A0A4Z2GK96</accession>
<dbReference type="Proteomes" id="UP000314294">
    <property type="component" value="Unassembled WGS sequence"/>
</dbReference>
<evidence type="ECO:0000256" key="1">
    <source>
        <dbReference type="SAM" id="MobiDB-lite"/>
    </source>
</evidence>
<reference evidence="2 3" key="1">
    <citation type="submission" date="2019-03" db="EMBL/GenBank/DDBJ databases">
        <title>First draft genome of Liparis tanakae, snailfish: a comprehensive survey of snailfish specific genes.</title>
        <authorList>
            <person name="Kim W."/>
            <person name="Song I."/>
            <person name="Jeong J.-H."/>
            <person name="Kim D."/>
            <person name="Kim S."/>
            <person name="Ryu S."/>
            <person name="Song J.Y."/>
            <person name="Lee S.K."/>
        </authorList>
    </citation>
    <scope>NUCLEOTIDE SEQUENCE [LARGE SCALE GENOMIC DNA]</scope>
    <source>
        <tissue evidence="2">Muscle</tissue>
    </source>
</reference>
<proteinExistence type="predicted"/>
<dbReference type="OrthoDB" id="10672305at2759"/>
<name>A0A4Z2GK96_9TELE</name>
<keyword evidence="3" id="KW-1185">Reference proteome</keyword>
<sequence>MTGAIAVVCAPLSQVQRNHFASKQSATGPGHNSHPLSGATSSISSRPAARCRSYRNQHSFEPGRGTLELNPGLHQLMTDYSSVGPREQASSVGDRRTRTTGPFRHSILPLHRLPSLQNRLRIAFYILCQPYDFTNEDDRLRRGRGPDHGSTASEQEPIMLRQTAADRQFRVWCLMAPLGTTYCCWSDGLLHYQAKRPGAGFHIHFSQSLSKTLNDFPKEAKRPSPHLQHLGALAKNGRMETALKRDGSPDVAAASLASRNERRLQTYALCIVWEESIQSRGAGSRKSPSGAAGGCLDPDASNMFQINTVLHPALTSSPAT</sequence>
<protein>
    <submittedName>
        <fullName evidence="2">Uncharacterized protein</fullName>
    </submittedName>
</protein>